<organism evidence="2 3">
    <name type="scientific">Streptomyces oceani</name>
    <dbReference type="NCBI Taxonomy" id="1075402"/>
    <lineage>
        <taxon>Bacteria</taxon>
        <taxon>Bacillati</taxon>
        <taxon>Actinomycetota</taxon>
        <taxon>Actinomycetes</taxon>
        <taxon>Kitasatosporales</taxon>
        <taxon>Streptomycetaceae</taxon>
        <taxon>Streptomyces</taxon>
    </lineage>
</organism>
<dbReference type="InterPro" id="IPR024344">
    <property type="entry name" value="MDMPI_metal-binding"/>
</dbReference>
<dbReference type="InterPro" id="IPR034660">
    <property type="entry name" value="DinB/YfiT-like"/>
</dbReference>
<keyword evidence="3" id="KW-1185">Reference proteome</keyword>
<dbReference type="STRING" id="1075402.AN216_02695"/>
<dbReference type="Proteomes" id="UP000176101">
    <property type="component" value="Unassembled WGS sequence"/>
</dbReference>
<dbReference type="Pfam" id="PF11716">
    <property type="entry name" value="MDMPI_N"/>
    <property type="match status" value="1"/>
</dbReference>
<proteinExistence type="predicted"/>
<dbReference type="AlphaFoldDB" id="A0A1E7KNX5"/>
<accession>A0A1E7KNX5</accession>
<comment type="caution">
    <text evidence="2">The sequence shown here is derived from an EMBL/GenBank/DDBJ whole genome shotgun (WGS) entry which is preliminary data.</text>
</comment>
<dbReference type="PATRIC" id="fig|1075402.3.peg.3930"/>
<gene>
    <name evidence="2" type="ORF">AN216_02695</name>
</gene>
<dbReference type="NCBIfam" id="TIGR03083">
    <property type="entry name" value="maleylpyruvate isomerase family mycothiol-dependent enzyme"/>
    <property type="match status" value="1"/>
</dbReference>
<evidence type="ECO:0000313" key="3">
    <source>
        <dbReference type="Proteomes" id="UP000176101"/>
    </source>
</evidence>
<dbReference type="EMBL" id="LJGU01000095">
    <property type="protein sequence ID" value="OEV05586.1"/>
    <property type="molecule type" value="Genomic_DNA"/>
</dbReference>
<dbReference type="GO" id="GO:0046872">
    <property type="term" value="F:metal ion binding"/>
    <property type="evidence" value="ECO:0007669"/>
    <property type="project" value="InterPro"/>
</dbReference>
<protein>
    <recommendedName>
        <fullName evidence="1">Mycothiol-dependent maleylpyruvate isomerase metal-binding domain-containing protein</fullName>
    </recommendedName>
</protein>
<dbReference type="RefSeq" id="WP_070194942.1">
    <property type="nucleotide sequence ID" value="NZ_LJGU01000095.1"/>
</dbReference>
<feature type="domain" description="Mycothiol-dependent maleylpyruvate isomerase metal-binding" evidence="1">
    <location>
        <begin position="14"/>
        <end position="92"/>
    </location>
</feature>
<sequence length="216" mass="23349">MRTRDPHLPGRLLLAERDTLLPRLRRLPETAFTLRTACPGWCVREVLAHCGAALLRIVEGRTEGAFSPEANAADVAEREHWPVDRVLDELERGFSEAGPVIAAGDGRLDVIGLGEWVHAGDVRDALGEADAYDGPGTGEALSLLEVVSRERETPRVHVGLPGRAEPLLLGNAVPGRPPARLTSDASTLVRLYTGRPLVGTRYTLRGAEESELVVYG</sequence>
<dbReference type="InterPro" id="IPR017517">
    <property type="entry name" value="Maleyloyr_isom"/>
</dbReference>
<dbReference type="OrthoDB" id="154293at2"/>
<evidence type="ECO:0000313" key="2">
    <source>
        <dbReference type="EMBL" id="OEV05586.1"/>
    </source>
</evidence>
<reference evidence="2 3" key="1">
    <citation type="journal article" date="2016" name="Front. Microbiol.">
        <title>Comparative Genomics Analysis of Streptomyces Species Reveals Their Adaptation to the Marine Environment and Their Diversity at the Genomic Level.</title>
        <authorList>
            <person name="Tian X."/>
            <person name="Zhang Z."/>
            <person name="Yang T."/>
            <person name="Chen M."/>
            <person name="Li J."/>
            <person name="Chen F."/>
            <person name="Yang J."/>
            <person name="Li W."/>
            <person name="Zhang B."/>
            <person name="Zhang Z."/>
            <person name="Wu J."/>
            <person name="Zhang C."/>
            <person name="Long L."/>
            <person name="Xiao J."/>
        </authorList>
    </citation>
    <scope>NUCLEOTIDE SEQUENCE [LARGE SCALE GENOMIC DNA]</scope>
    <source>
        <strain evidence="2 3">SCSIO 02100</strain>
    </source>
</reference>
<dbReference type="SUPFAM" id="SSF109854">
    <property type="entry name" value="DinB/YfiT-like putative metalloenzymes"/>
    <property type="match status" value="1"/>
</dbReference>
<dbReference type="Gene3D" id="1.20.120.450">
    <property type="entry name" value="dinb family like domain"/>
    <property type="match status" value="1"/>
</dbReference>
<evidence type="ECO:0000259" key="1">
    <source>
        <dbReference type="Pfam" id="PF11716"/>
    </source>
</evidence>
<name>A0A1E7KNX5_9ACTN</name>